<organism evidence="2 3">
    <name type="scientific">Synchytrium endobioticum</name>
    <dbReference type="NCBI Taxonomy" id="286115"/>
    <lineage>
        <taxon>Eukaryota</taxon>
        <taxon>Fungi</taxon>
        <taxon>Fungi incertae sedis</taxon>
        <taxon>Chytridiomycota</taxon>
        <taxon>Chytridiomycota incertae sedis</taxon>
        <taxon>Chytridiomycetes</taxon>
        <taxon>Synchytriales</taxon>
        <taxon>Synchytriaceae</taxon>
        <taxon>Synchytrium</taxon>
    </lineage>
</organism>
<name>A0A507DLL5_9FUNG</name>
<dbReference type="Proteomes" id="UP000317494">
    <property type="component" value="Unassembled WGS sequence"/>
</dbReference>
<reference evidence="2 3" key="1">
    <citation type="journal article" date="2019" name="Sci. Rep.">
        <title>Comparative genomics of chytrid fungi reveal insights into the obligate biotrophic and pathogenic lifestyle of Synchytrium endobioticum.</title>
        <authorList>
            <person name="van de Vossenberg B.T.L.H."/>
            <person name="Warris S."/>
            <person name="Nguyen H.D.T."/>
            <person name="van Gent-Pelzer M.P.E."/>
            <person name="Joly D.L."/>
            <person name="van de Geest H.C."/>
            <person name="Bonants P.J.M."/>
            <person name="Smith D.S."/>
            <person name="Levesque C.A."/>
            <person name="van der Lee T.A.J."/>
        </authorList>
    </citation>
    <scope>NUCLEOTIDE SEQUENCE [LARGE SCALE GENOMIC DNA]</scope>
    <source>
        <strain evidence="2 3">MB42</strain>
    </source>
</reference>
<keyword evidence="3" id="KW-1185">Reference proteome</keyword>
<keyword evidence="1" id="KW-0812">Transmembrane</keyword>
<accession>A0A507DLL5</accession>
<feature type="transmembrane region" description="Helical" evidence="1">
    <location>
        <begin position="12"/>
        <end position="40"/>
    </location>
</feature>
<gene>
    <name evidence="2" type="ORF">SeMB42_g01637</name>
</gene>
<comment type="caution">
    <text evidence="2">The sequence shown here is derived from an EMBL/GenBank/DDBJ whole genome shotgun (WGS) entry which is preliminary data.</text>
</comment>
<keyword evidence="1" id="KW-0472">Membrane</keyword>
<protein>
    <submittedName>
        <fullName evidence="2">Uncharacterized protein</fullName>
    </submittedName>
</protein>
<evidence type="ECO:0000313" key="3">
    <source>
        <dbReference type="Proteomes" id="UP000317494"/>
    </source>
</evidence>
<dbReference type="VEuPathDB" id="FungiDB:SeMB42_g01637"/>
<dbReference type="EMBL" id="QEAN01000043">
    <property type="protein sequence ID" value="TPX52135.1"/>
    <property type="molecule type" value="Genomic_DNA"/>
</dbReference>
<evidence type="ECO:0000256" key="1">
    <source>
        <dbReference type="SAM" id="Phobius"/>
    </source>
</evidence>
<dbReference type="AlphaFoldDB" id="A0A507DLL5"/>
<sequence length="107" mass="12159">MTLSSMDIEISFFTLFLHTICDMTQTIQALLIVLVVVLAIHHADNLTVQELNDRRRNVCDNVVSYREIVAAASKEEEPLNDNAMNDWDRTGNEIYESYVSYSCGISI</sequence>
<keyword evidence="1" id="KW-1133">Transmembrane helix</keyword>
<proteinExistence type="predicted"/>
<evidence type="ECO:0000313" key="2">
    <source>
        <dbReference type="EMBL" id="TPX52135.1"/>
    </source>
</evidence>